<organism evidence="9 10">
    <name type="scientific">Oryctes borbonicus</name>
    <dbReference type="NCBI Taxonomy" id="1629725"/>
    <lineage>
        <taxon>Eukaryota</taxon>
        <taxon>Metazoa</taxon>
        <taxon>Ecdysozoa</taxon>
        <taxon>Arthropoda</taxon>
        <taxon>Hexapoda</taxon>
        <taxon>Insecta</taxon>
        <taxon>Pterygota</taxon>
        <taxon>Neoptera</taxon>
        <taxon>Endopterygota</taxon>
        <taxon>Coleoptera</taxon>
        <taxon>Polyphaga</taxon>
        <taxon>Scarabaeiformia</taxon>
        <taxon>Scarabaeidae</taxon>
        <taxon>Dynastinae</taxon>
        <taxon>Oryctes</taxon>
    </lineage>
</organism>
<keyword evidence="3" id="KW-0445">Lipid transport</keyword>
<dbReference type="GO" id="GO:0006623">
    <property type="term" value="P:protein targeting to vacuole"/>
    <property type="evidence" value="ECO:0007669"/>
    <property type="project" value="TreeGrafter"/>
</dbReference>
<feature type="domain" description="Intermembrane lipid transfer protein VPS13-like C-terminal" evidence="8">
    <location>
        <begin position="3064"/>
        <end position="3158"/>
    </location>
</feature>
<dbReference type="InterPro" id="IPR026847">
    <property type="entry name" value="VPS13"/>
</dbReference>
<evidence type="ECO:0000313" key="9">
    <source>
        <dbReference type="EMBL" id="KRT85331.1"/>
    </source>
</evidence>
<evidence type="ECO:0008006" key="11">
    <source>
        <dbReference type="Google" id="ProtNLM"/>
    </source>
</evidence>
<evidence type="ECO:0000259" key="7">
    <source>
        <dbReference type="Pfam" id="PF25036"/>
    </source>
</evidence>
<feature type="domain" description="Vacuolar protein sorting-associated protein 13 VPS13 adaptor binding" evidence="7">
    <location>
        <begin position="1995"/>
        <end position="2483"/>
    </location>
</feature>
<reference evidence="9 10" key="1">
    <citation type="submission" date="2015-09" db="EMBL/GenBank/DDBJ databases">
        <title>Draft genome of the scarab beetle Oryctes borbonicus.</title>
        <authorList>
            <person name="Meyer J.M."/>
            <person name="Markov G.V."/>
            <person name="Baskaran P."/>
            <person name="Herrmann M."/>
            <person name="Sommer R.J."/>
            <person name="Roedelsperger C."/>
        </authorList>
    </citation>
    <scope>NUCLEOTIDE SEQUENCE [LARGE SCALE GENOMIC DNA]</scope>
    <source>
        <strain evidence="9">OB123</strain>
        <tissue evidence="9">Whole animal</tissue>
    </source>
</reference>
<keyword evidence="4" id="KW-0175">Coiled coil</keyword>
<dbReference type="OrthoDB" id="428159at2759"/>
<dbReference type="PANTHER" id="PTHR16166:SF93">
    <property type="entry name" value="INTERMEMBRANE LIPID TRANSFER PROTEIN VPS13"/>
    <property type="match status" value="1"/>
</dbReference>
<feature type="non-terminal residue" evidence="9">
    <location>
        <position position="3158"/>
    </location>
</feature>
<evidence type="ECO:0000259" key="8">
    <source>
        <dbReference type="Pfam" id="PF25037"/>
    </source>
</evidence>
<dbReference type="EMBL" id="LJIG01001609">
    <property type="protein sequence ID" value="KRT85331.1"/>
    <property type="molecule type" value="Genomic_DNA"/>
</dbReference>
<sequence>GDVVLKDLVLKQSALNDLDLPVQAVYGRLSKLTLKIPWKNLYYSSVEATIDGLYLLIEPNLQVRYDVAKEEKRSFDAKQAELNRIEEAKKKETEERKKIDDTLVEKLTTQIIRNVQVSIKNIHIRYEDRVTNPGHPFSMGVTLSKLIVQTTDADWIPTVVYEDRADIKIHKIVDLEGLAVYWNCDSLMYNNLPYDDVVDRLSKEIPTCSAIPEDYRYILGPISSSARVKLNPKPEYDVPEFSVPKAIANLEIQKLSIGLTKLQYRDIIAFGDSLDLMSKGIAYRKYRPNVLSYKGHYKEWWHFAYTCILETQVRRVRNNWRWTYILNHRNMLRSYREAYQTRLQNKKCPQAVLNKLVDLEKELDVLNIVLVRQKVQLELERLGKVEEKRQAERSWFSSWWSKPPDEKPTGTAESIVSQFQAAMTSDEKQRLYKAIDYHENAVPVVYPKSFVENSCMFVLDLLEITLTDNDIRILTTNFESVKLKVETRPASSGLSVYVNIDKLMVYGITQDELTPELISSLTTEDNASLLDVIFEQNPVDSIYGQKLHLAAKPLRIIYDALTINKAVDVFNVPKSSALAQLSEATAHTISDVKTKSSAGIQHLIDKHVLIDLKIDLSAPYLIIPYGGVYTGTENIIVVNLGRVKITSTDRPKTSIKEKQLATSTIDEILKVLMEESYDKFTIELTALQVLLVPGGEEWENIMKACKISPLHLLNPISLYLTLHKCIVDDDPRLPQTKVSGVLPAITVKLSDLQLILLFSLVNSIPFDKKEDHIAATDLDTISLRSEGFVSYSDKAASATKAISAITNTVTETVAHVNKTNQDTEQYTLLQLNFVMEELSITLCHQEYSGSAVENVAVLMVTSLECEVVSQTFVNSVCIKLGSLILHKYHGSDIVEIISTPICAREHCYLFTVNFLQVNKNCPEFRTKYNLCESLLTLEFAILKITLHQEVLLELVKYTSDLQVQLEDLQSHSTASASVDSKQKLKRTLSNISDNLGVRSSVNLMKKSLHMQKVHSVIETILIKIETKVAEVIVQFTCDTGDISQFGIKDLNLEVIVKKPYTQVKTVLKDLVIIDCDPKSLYPKILSVVDDEALNMQLVMYNKDPDEVVGEDISVTATLGSLHIIFLNLYVSTMLSFIDNFQTARTAIVEASQAAADKTKHNIADIYENSIKISLNVRISAPKIIIPRSSKDYNALYIDLGNLHAANNFLVLDMKNEREEPAVIDEMQLRLTDFKLSRIMTNIKRTITDDITIVQPLSFSLNVKRNLSSKWYTAVPDIHVVGQIETIEINVGQPDYNMIMATLNGNLTEGVKGKKTVRIQKSELDTKVLTTLSSTTIKSFPPATTLIKEEEKSTATEAEDVHIFLKFNFMMDRFIITLFTIEEEPATENFSFTTNRNGLAMLSLEGFSVKGRILTDNTINTSVLLVDCLLDDIRARRQDKLKRLFSRKVYGEYECIGRTVSPFAFRTMIDITFKQKDNDLYLDVRISGFDLILSMDFLTKVQQFFMSAMQSAEGDVDVHAEVKRKETKISIQSSKSAAQQTIKEDANRNLSCHIQIDKPDIVFVETMRTIDTNCLILNCELLIKFRMVGSHQVISGVMKDIQMYTCCYNPEKRANTIGNVIHPFTISIAGSTPEGEGLHLEVCLTKVHLRVSPNIIELLNRAYVTMYGRSEMALIEADTFEDHSELWDPKPFRETDHWFFRTDVADEASETLGMKESKTARGLTEICFIRVPAIILTLEAGVGNKTLPMLLVESHFDGKIKNWSTNMTVDASLTFQMGYYNSVLAVWEPLIEPVEENKDSIIEYKPWELRVEVTMNNVEEDLPVISPVAEGDGEDIVMPQPRMCIEFSSCSNLEVTLTKTALEVLSTLGNAFAEAVSTDSKREETMGAPYVLKNESGLSVKVLLEKSTFQVFNNPTPKEIVLENGTEVPLDLKPDIEKCELELSTTIKQSHKYLNLMFIDMNSEVVVNLIRADIRYFSLKYRGEYNNYWGIVSQAKIEDGVVVVTLSSIVKVHNHFNIPIDIYYMTPKGNELKSIGTIKPGAVFNVPMKAIYTPTNELFFSVADYSVTSIPFIWKDLQSNVNQMQILLCYPKDQEELGHGEPFVIKAVGQIEQVYNENTLKHTMTSILCNVHLHPAVRFRNCLPIDISVTVQNINTENKLEPGETLIVPNVNPGETYIIVRLLNYLEREWSVIKDIPTTPTEFSVWTFDSFQGTRKMSIDLGLHFLNESGAYLLSLYCPFWMLNKSGLNLSYRNSDENLNILHHPANCKDLILFSFNAKNFFGKKKASVRLSNGGEWSDKFSLDVAGSSGVVTCKCEGKIYQLGVHIQLTYNSLTKQVTFTPYYVMINSTSFPIECQEFDRPADPWTAVEPNSCAALWPVGDHDDKLLKLRVVGTEESSPPFFISESHTTLIKVKNKYGGVYVDIQITEGAVYINFAKYDDGMAPVLIINNTSDTLNIWEKETVQLRKLDPEHKFFYTWENPAGVRVLVWEGGYRKEIEDDLRKDGSGEYLIAENKYVYWISFLDGMQRILLFTSDPTVAENAQQAKMFEKIDQEVTLSIHGIGLSLVNNHEKREIMYLRIASSGVIWETCKATHKRYKQLGHKDSTNLETAYQLYLQRRETSEEGIGRTVVDMKTEVDFEMNEMYKPHFRKIRRTFSTGLWAQMSTNATLMQLHAKINRLQIDNQIFDCLFPVVLAPVPPPKTVADMDVHRPFAELSVVQLLMKNSQIKQYKYFKVLIQEFHIKLDLAFVGAVTNIFPQSTQLNLEAEKQKFLEDVLLVNKPLFQHVSLQAQQEQKSFYDVLHFSPLKIHVSFSLATTDSSQNVGTPNAVNVLLQGLGVTLTDMQDVIFKLAYFEREYTFLTQKQLVNEASSHYIGQALKQLYVLVLGLDVLGNPYGLVLGITKGVEDFFYEPFQGAIQGPGEFAEGLALGVRSLFGHTVGGAAGAVSRITGAMGKGLAALTFDKEYQRKRQNQLSKTTGSVPEGIARSGKGLVMGVYDGITGVIRKPISGAKEEGVGGFIKGLGKGAVGLVTRPTAGVIDFASSSLDTVKRVTELGGEEAQRVRFSRFIQADGLVTPYNQLYAAGHKLLNEMDKGKYANTDVYAYHYNVIFKKEVLLITDKRVAYITHNDLFGGWQVNWSYTWQEIVVPPKIVPKGI</sequence>
<keyword evidence="2" id="KW-0813">Transport</keyword>
<evidence type="ECO:0000256" key="4">
    <source>
        <dbReference type="SAM" id="Coils"/>
    </source>
</evidence>
<accession>A0A0T6BDC0</accession>
<protein>
    <recommendedName>
        <fullName evidence="11">Vacuolar protein</fullName>
    </recommendedName>
</protein>
<evidence type="ECO:0000259" key="5">
    <source>
        <dbReference type="Pfam" id="PF12624"/>
    </source>
</evidence>
<dbReference type="InterPro" id="IPR056748">
    <property type="entry name" value="VPS13-like_C"/>
</dbReference>
<dbReference type="Pfam" id="PF12624">
    <property type="entry name" value="VPS13_N"/>
    <property type="match status" value="1"/>
</dbReference>
<dbReference type="InterPro" id="IPR026854">
    <property type="entry name" value="VPS13_N"/>
</dbReference>
<feature type="domain" description="VPS13-like middle region" evidence="6">
    <location>
        <begin position="1040"/>
        <end position="1871"/>
    </location>
</feature>
<keyword evidence="10" id="KW-1185">Reference proteome</keyword>
<dbReference type="Pfam" id="PF25037">
    <property type="entry name" value="VPS13_C"/>
    <property type="match status" value="1"/>
</dbReference>
<dbReference type="InterPro" id="IPR056747">
    <property type="entry name" value="VPS13-like_M"/>
</dbReference>
<feature type="coiled-coil region" evidence="4">
    <location>
        <begin position="68"/>
        <end position="105"/>
    </location>
</feature>
<proteinExistence type="inferred from homology"/>
<gene>
    <name evidence="9" type="ORF">AMK59_1583</name>
</gene>
<comment type="caution">
    <text evidence="9">The sequence shown here is derived from an EMBL/GenBank/DDBJ whole genome shotgun (WGS) entry which is preliminary data.</text>
</comment>
<dbReference type="Proteomes" id="UP000051574">
    <property type="component" value="Unassembled WGS sequence"/>
</dbReference>
<evidence type="ECO:0000256" key="1">
    <source>
        <dbReference type="ARBA" id="ARBA00006545"/>
    </source>
</evidence>
<comment type="similarity">
    <text evidence="1">Belongs to the VPS13 family.</text>
</comment>
<evidence type="ECO:0000313" key="10">
    <source>
        <dbReference type="Proteomes" id="UP000051574"/>
    </source>
</evidence>
<dbReference type="Pfam" id="PF25033">
    <property type="entry name" value="VPS13_M"/>
    <property type="match status" value="1"/>
</dbReference>
<dbReference type="InterPro" id="IPR009543">
    <property type="entry name" value="VPS13_VAB"/>
</dbReference>
<evidence type="ECO:0000259" key="6">
    <source>
        <dbReference type="Pfam" id="PF25033"/>
    </source>
</evidence>
<name>A0A0T6BDC0_9SCAR</name>
<dbReference type="GO" id="GO:0045053">
    <property type="term" value="P:protein retention in Golgi apparatus"/>
    <property type="evidence" value="ECO:0007669"/>
    <property type="project" value="TreeGrafter"/>
</dbReference>
<dbReference type="Pfam" id="PF25036">
    <property type="entry name" value="VPS13_VAB"/>
    <property type="match status" value="1"/>
</dbReference>
<evidence type="ECO:0000256" key="3">
    <source>
        <dbReference type="ARBA" id="ARBA00023055"/>
    </source>
</evidence>
<feature type="non-terminal residue" evidence="9">
    <location>
        <position position="1"/>
    </location>
</feature>
<dbReference type="GO" id="GO:0006869">
    <property type="term" value="P:lipid transport"/>
    <property type="evidence" value="ECO:0007669"/>
    <property type="project" value="UniProtKB-KW"/>
</dbReference>
<feature type="domain" description="Chorein N-terminal" evidence="5">
    <location>
        <begin position="1"/>
        <end position="842"/>
    </location>
</feature>
<evidence type="ECO:0000256" key="2">
    <source>
        <dbReference type="ARBA" id="ARBA00022448"/>
    </source>
</evidence>
<dbReference type="PANTHER" id="PTHR16166">
    <property type="entry name" value="VACUOLAR PROTEIN SORTING-ASSOCIATED PROTEIN VPS13"/>
    <property type="match status" value="1"/>
</dbReference>